<dbReference type="RefSeq" id="WP_090037598.1">
    <property type="nucleotide sequence ID" value="NZ_FOKI01000001.1"/>
</dbReference>
<gene>
    <name evidence="1" type="ORF">SAMN04488528_100188</name>
</gene>
<dbReference type="AlphaFoldDB" id="A0A1I0V1C7"/>
<name>A0A1I0V1C7_9CLOT</name>
<evidence type="ECO:0008006" key="3">
    <source>
        <dbReference type="Google" id="ProtNLM"/>
    </source>
</evidence>
<dbReference type="Proteomes" id="UP000198619">
    <property type="component" value="Unassembled WGS sequence"/>
</dbReference>
<proteinExistence type="predicted"/>
<accession>A0A1I0V1C7</accession>
<reference evidence="1 2" key="1">
    <citation type="submission" date="2016-10" db="EMBL/GenBank/DDBJ databases">
        <authorList>
            <person name="de Groot N.N."/>
        </authorList>
    </citation>
    <scope>NUCLEOTIDE SEQUENCE [LARGE SCALE GENOMIC DNA]</scope>
    <source>
        <strain evidence="1 2">DSM 12271</strain>
    </source>
</reference>
<dbReference type="STRING" id="84698.SAMN04488528_100188"/>
<keyword evidence="2" id="KW-1185">Reference proteome</keyword>
<organism evidence="1 2">
    <name type="scientific">Clostridium frigidicarnis</name>
    <dbReference type="NCBI Taxonomy" id="84698"/>
    <lineage>
        <taxon>Bacteria</taxon>
        <taxon>Bacillati</taxon>
        <taxon>Bacillota</taxon>
        <taxon>Clostridia</taxon>
        <taxon>Eubacteriales</taxon>
        <taxon>Clostridiaceae</taxon>
        <taxon>Clostridium</taxon>
    </lineage>
</organism>
<dbReference type="OrthoDB" id="1807498at2"/>
<evidence type="ECO:0000313" key="2">
    <source>
        <dbReference type="Proteomes" id="UP000198619"/>
    </source>
</evidence>
<evidence type="ECO:0000313" key="1">
    <source>
        <dbReference type="EMBL" id="SFA70124.1"/>
    </source>
</evidence>
<sequence>MAKKELVKATLESFMAKAIERKQTEVKFKDIEVPSLEMLVTFNKPSEELSLEVINELSQHDGDFEALAGVFADLIYKCCPMLKDIYTKQGSDKKYSTPTEVVVDLLTLSDRLAVGNELLEMTGLGGKDVKKKLKK</sequence>
<dbReference type="EMBL" id="FOKI01000001">
    <property type="protein sequence ID" value="SFA70124.1"/>
    <property type="molecule type" value="Genomic_DNA"/>
</dbReference>
<protein>
    <recommendedName>
        <fullName evidence="3">Phage XkdN-like tail assembly chaperone protein, TAC</fullName>
    </recommendedName>
</protein>